<proteinExistence type="predicted"/>
<protein>
    <submittedName>
        <fullName evidence="1">UDP-N-acetylglucosamine:LPS N-acetylglucosamine transferase</fullName>
    </submittedName>
</protein>
<dbReference type="SUPFAM" id="SSF53756">
    <property type="entry name" value="UDP-Glycosyltransferase/glycogen phosphorylase"/>
    <property type="match status" value="1"/>
</dbReference>
<dbReference type="Gene3D" id="3.40.50.12580">
    <property type="match status" value="1"/>
</dbReference>
<keyword evidence="1" id="KW-0808">Transferase</keyword>
<dbReference type="GO" id="GO:0016740">
    <property type="term" value="F:transferase activity"/>
    <property type="evidence" value="ECO:0007669"/>
    <property type="project" value="UniProtKB-KW"/>
</dbReference>
<accession>A0A3L9YET4</accession>
<dbReference type="InterPro" id="IPR043148">
    <property type="entry name" value="TagF_C"/>
</dbReference>
<keyword evidence="2" id="KW-1185">Reference proteome</keyword>
<sequence>MIESKKIFLVVPDGVGLRNFVYTSFAKIGAEKGWDITYWNNTPFDFTEFGLQEVRLSGKVAAQTDLYKRARKEIELQIFEQQFQDDIYKKYTFKPASDSFKKKLKNYLVRRYIQKYKGENLYKLREKIKDSERKTAYYKNCVATLKQHKPEIVFSTNQRPVNAISPIVAAQDLGIPTATFIFSWDNIPKATMVIETDYYFVWSEHMKQELLTYYPYVKEEQIYITGTPQFEPHFNKNSLVSRTEFLTENKLPKDKEYICYSGDDITTSPHDPQYLEAVALAVRKLNAEGRNLGILFRRCPVDFSDRFDLVLETYKDIIYKLPPKWEKKGGAWNTVVPLKEDIAHQANTINHSAFVVNVGSSMVFDYICHNKPCAFINYNPEEVPIQVDIHTIYKYVHFRSMPTPEAVVWFNNTDEISEKIEKMLSGTPEILKGAQQWFEKINLHPPQEASQRIWNSIDQIVDKT</sequence>
<dbReference type="Proteomes" id="UP000271339">
    <property type="component" value="Unassembled WGS sequence"/>
</dbReference>
<evidence type="ECO:0000313" key="2">
    <source>
        <dbReference type="Proteomes" id="UP000271339"/>
    </source>
</evidence>
<evidence type="ECO:0000313" key="1">
    <source>
        <dbReference type="EMBL" id="RMA57987.1"/>
    </source>
</evidence>
<organism evidence="1 2">
    <name type="scientific">Ulvibacter antarcticus</name>
    <dbReference type="NCBI Taxonomy" id="442714"/>
    <lineage>
        <taxon>Bacteria</taxon>
        <taxon>Pseudomonadati</taxon>
        <taxon>Bacteroidota</taxon>
        <taxon>Flavobacteriia</taxon>
        <taxon>Flavobacteriales</taxon>
        <taxon>Flavobacteriaceae</taxon>
        <taxon>Ulvibacter</taxon>
    </lineage>
</organism>
<dbReference type="RefSeq" id="WP_317125255.1">
    <property type="nucleotide sequence ID" value="NZ_REFC01000014.1"/>
</dbReference>
<reference evidence="1 2" key="1">
    <citation type="submission" date="2018-10" db="EMBL/GenBank/DDBJ databases">
        <title>Genomic Encyclopedia of Archaeal and Bacterial Type Strains, Phase II (KMG-II): from individual species to whole genera.</title>
        <authorList>
            <person name="Goeker M."/>
        </authorList>
    </citation>
    <scope>NUCLEOTIDE SEQUENCE [LARGE SCALE GENOMIC DNA]</scope>
    <source>
        <strain evidence="1 2">DSM 23424</strain>
    </source>
</reference>
<dbReference type="AlphaFoldDB" id="A0A3L9YET4"/>
<gene>
    <name evidence="1" type="ORF">BXY75_2795</name>
</gene>
<dbReference type="EMBL" id="REFC01000014">
    <property type="protein sequence ID" value="RMA57987.1"/>
    <property type="molecule type" value="Genomic_DNA"/>
</dbReference>
<comment type="caution">
    <text evidence="1">The sequence shown here is derived from an EMBL/GenBank/DDBJ whole genome shotgun (WGS) entry which is preliminary data.</text>
</comment>
<name>A0A3L9YET4_9FLAO</name>